<keyword evidence="2" id="KW-1185">Reference proteome</keyword>
<comment type="caution">
    <text evidence="1">The sequence shown here is derived from an EMBL/GenBank/DDBJ whole genome shotgun (WGS) entry which is preliminary data.</text>
</comment>
<accession>A0ABV7YER9</accession>
<sequence>MTESAAAWTPRQVVLAEHYEESGIAPDLTALAASVPEGAILAAVAIPDDDVVLLVVAADQLGRVTEAAALAGIPFDRTIPAVMMAPATRPTC</sequence>
<evidence type="ECO:0008006" key="3">
    <source>
        <dbReference type="Google" id="ProtNLM"/>
    </source>
</evidence>
<evidence type="ECO:0000313" key="1">
    <source>
        <dbReference type="EMBL" id="MFC3762535.1"/>
    </source>
</evidence>
<reference evidence="2" key="1">
    <citation type="journal article" date="2019" name="Int. J. Syst. Evol. Microbiol.">
        <title>The Global Catalogue of Microorganisms (GCM) 10K type strain sequencing project: providing services to taxonomists for standard genome sequencing and annotation.</title>
        <authorList>
            <consortium name="The Broad Institute Genomics Platform"/>
            <consortium name="The Broad Institute Genome Sequencing Center for Infectious Disease"/>
            <person name="Wu L."/>
            <person name="Ma J."/>
        </authorList>
    </citation>
    <scope>NUCLEOTIDE SEQUENCE [LARGE SCALE GENOMIC DNA]</scope>
    <source>
        <strain evidence="2">CGMCC 4.7241</strain>
    </source>
</reference>
<dbReference type="Proteomes" id="UP001595699">
    <property type="component" value="Unassembled WGS sequence"/>
</dbReference>
<proteinExistence type="predicted"/>
<dbReference type="EMBL" id="JBHRZH010000015">
    <property type="protein sequence ID" value="MFC3762535.1"/>
    <property type="molecule type" value="Genomic_DNA"/>
</dbReference>
<evidence type="ECO:0000313" key="2">
    <source>
        <dbReference type="Proteomes" id="UP001595699"/>
    </source>
</evidence>
<organism evidence="1 2">
    <name type="scientific">Tenggerimyces flavus</name>
    <dbReference type="NCBI Taxonomy" id="1708749"/>
    <lineage>
        <taxon>Bacteria</taxon>
        <taxon>Bacillati</taxon>
        <taxon>Actinomycetota</taxon>
        <taxon>Actinomycetes</taxon>
        <taxon>Propionibacteriales</taxon>
        <taxon>Nocardioidaceae</taxon>
        <taxon>Tenggerimyces</taxon>
    </lineage>
</organism>
<name>A0ABV7YER9_9ACTN</name>
<dbReference type="RefSeq" id="WP_205118823.1">
    <property type="nucleotide sequence ID" value="NZ_JAFBCM010000001.1"/>
</dbReference>
<gene>
    <name evidence="1" type="ORF">ACFOUW_16960</name>
</gene>
<protein>
    <recommendedName>
        <fullName evidence="3">YbaK/aminoacyl-tRNA synthetase-associated domain-containing protein</fullName>
    </recommendedName>
</protein>